<evidence type="ECO:0000313" key="1">
    <source>
        <dbReference type="EMBL" id="OUJ72491.1"/>
    </source>
</evidence>
<dbReference type="EMBL" id="MTSE01000010">
    <property type="protein sequence ID" value="OUJ72491.1"/>
    <property type="molecule type" value="Genomic_DNA"/>
</dbReference>
<protein>
    <submittedName>
        <fullName evidence="1">Uncharacterized protein</fullName>
    </submittedName>
</protein>
<gene>
    <name evidence="1" type="ORF">BXP70_18190</name>
</gene>
<evidence type="ECO:0000313" key="2">
    <source>
        <dbReference type="Proteomes" id="UP000194873"/>
    </source>
</evidence>
<sequence>MLAADYSECGEFGGHHEIIKVYMQEQERVQLRNSPDWESLPLTAAWFVDSTQCPQPRVKLVFKKQRLLQMEEETSIKQYIQALLLENLKDNGMTMSNAGNHYQVKKARRDDLQVTYWDVHDSFSGFEVLRKRLFGR</sequence>
<organism evidence="1 2">
    <name type="scientific">Hymenobacter crusticola</name>
    <dbReference type="NCBI Taxonomy" id="1770526"/>
    <lineage>
        <taxon>Bacteria</taxon>
        <taxon>Pseudomonadati</taxon>
        <taxon>Bacteroidota</taxon>
        <taxon>Cytophagia</taxon>
        <taxon>Cytophagales</taxon>
        <taxon>Hymenobacteraceae</taxon>
        <taxon>Hymenobacter</taxon>
    </lineage>
</organism>
<name>A0A243WAT5_9BACT</name>
<comment type="caution">
    <text evidence="1">The sequence shown here is derived from an EMBL/GenBank/DDBJ whole genome shotgun (WGS) entry which is preliminary data.</text>
</comment>
<reference evidence="1 2" key="1">
    <citation type="submission" date="2017-01" db="EMBL/GenBank/DDBJ databases">
        <title>A new Hymenobacter.</title>
        <authorList>
            <person name="Liang Y."/>
            <person name="Feng F."/>
        </authorList>
    </citation>
    <scope>NUCLEOTIDE SEQUENCE [LARGE SCALE GENOMIC DNA]</scope>
    <source>
        <strain evidence="1">MIMBbqt21</strain>
    </source>
</reference>
<proteinExistence type="predicted"/>
<keyword evidence="2" id="KW-1185">Reference proteome</keyword>
<dbReference type="AlphaFoldDB" id="A0A243WAT5"/>
<dbReference type="Proteomes" id="UP000194873">
    <property type="component" value="Unassembled WGS sequence"/>
</dbReference>
<accession>A0A243WAT5</accession>